<gene>
    <name evidence="3" type="ORF">NYPRO_LOCUS19158</name>
</gene>
<proteinExistence type="predicted"/>
<dbReference type="GO" id="GO:0004407">
    <property type="term" value="F:histone deacetylase activity"/>
    <property type="evidence" value="ECO:0007669"/>
    <property type="project" value="TreeGrafter"/>
</dbReference>
<keyword evidence="4" id="KW-1185">Reference proteome</keyword>
<feature type="domain" description="Histone deacetylase" evidence="2">
    <location>
        <begin position="48"/>
        <end position="134"/>
    </location>
</feature>
<protein>
    <submittedName>
        <fullName evidence="3">(raccoon dog) hypothetical protein</fullName>
    </submittedName>
</protein>
<dbReference type="Gene3D" id="3.40.800.20">
    <property type="entry name" value="Histone deacetylase domain"/>
    <property type="match status" value="1"/>
</dbReference>
<dbReference type="PANTHER" id="PTHR10625:SF10">
    <property type="entry name" value="HISTONE DEACETYLASE HDAC1"/>
    <property type="match status" value="1"/>
</dbReference>
<dbReference type="AlphaFoldDB" id="A0A811ZCB5"/>
<reference evidence="3" key="1">
    <citation type="submission" date="2020-12" db="EMBL/GenBank/DDBJ databases">
        <authorList>
            <consortium name="Molecular Ecology Group"/>
        </authorList>
    </citation>
    <scope>NUCLEOTIDE SEQUENCE</scope>
    <source>
        <strain evidence="3">TBG_1078</strain>
    </source>
</reference>
<comment type="caution">
    <text evidence="3">The sequence shown here is derived from an EMBL/GenBank/DDBJ whole genome shotgun (WGS) entry which is preliminary data.</text>
</comment>
<dbReference type="Proteomes" id="UP000645828">
    <property type="component" value="Unassembled WGS sequence"/>
</dbReference>
<sequence length="346" mass="39356">MGFGQDGGKVRNFCVARRNYYDGDTGNYYYGHNQPMKPHRTLMTHNLFPHKTTAEGMTKYHSDEYVKCLHSIKLDSMSEYSKQISQLMVGAMKLSQQQANVAINWAGGLHHTKKSELGFCCVNNIVLAILELLKSFLFTDHIMTGSFHKYGDLRDIGTEKGKYSTVNFPMRDGIDMYQPTAVVSVWCQYHAKCVEVVTIFNIPLLMLREDCSCPQLLQFPINCHIMITEYFGPDFKLHISPSNEKIKHLFENVHILPHALGIQMQAIPEDAVHEDTCDEGFSDSEDVEKGGQKCGYLEERVKKASTKEDRKETTKKVVVKEEDKPKDKSGVKMGTKRVKSEQLSNL</sequence>
<evidence type="ECO:0000259" key="2">
    <source>
        <dbReference type="Pfam" id="PF00850"/>
    </source>
</evidence>
<feature type="region of interest" description="Disordered" evidence="1">
    <location>
        <begin position="302"/>
        <end position="346"/>
    </location>
</feature>
<dbReference type="GO" id="GO:0016581">
    <property type="term" value="C:NuRD complex"/>
    <property type="evidence" value="ECO:0007669"/>
    <property type="project" value="TreeGrafter"/>
</dbReference>
<dbReference type="InterPro" id="IPR023801">
    <property type="entry name" value="His_deacetylse_dom"/>
</dbReference>
<dbReference type="EMBL" id="CAJHUB010000762">
    <property type="protein sequence ID" value="CAD7686365.1"/>
    <property type="molecule type" value="Genomic_DNA"/>
</dbReference>
<evidence type="ECO:0000313" key="3">
    <source>
        <dbReference type="EMBL" id="CAD7686365.1"/>
    </source>
</evidence>
<dbReference type="InterPro" id="IPR023696">
    <property type="entry name" value="Ureohydrolase_dom_sf"/>
</dbReference>
<name>A0A811ZCB5_NYCPR</name>
<dbReference type="PANTHER" id="PTHR10625">
    <property type="entry name" value="HISTONE DEACETYLASE HDAC1-RELATED"/>
    <property type="match status" value="1"/>
</dbReference>
<dbReference type="InterPro" id="IPR037138">
    <property type="entry name" value="His_deacetylse_dom_sf"/>
</dbReference>
<evidence type="ECO:0000313" key="4">
    <source>
        <dbReference type="Proteomes" id="UP000645828"/>
    </source>
</evidence>
<feature type="compositionally biased region" description="Basic and acidic residues" evidence="1">
    <location>
        <begin position="302"/>
        <end position="330"/>
    </location>
</feature>
<organism evidence="3 4">
    <name type="scientific">Nyctereutes procyonoides</name>
    <name type="common">Raccoon dog</name>
    <name type="synonym">Canis procyonoides</name>
    <dbReference type="NCBI Taxonomy" id="34880"/>
    <lineage>
        <taxon>Eukaryota</taxon>
        <taxon>Metazoa</taxon>
        <taxon>Chordata</taxon>
        <taxon>Craniata</taxon>
        <taxon>Vertebrata</taxon>
        <taxon>Euteleostomi</taxon>
        <taxon>Mammalia</taxon>
        <taxon>Eutheria</taxon>
        <taxon>Laurasiatheria</taxon>
        <taxon>Carnivora</taxon>
        <taxon>Caniformia</taxon>
        <taxon>Canidae</taxon>
        <taxon>Nyctereutes</taxon>
    </lineage>
</organism>
<dbReference type="SUPFAM" id="SSF52768">
    <property type="entry name" value="Arginase/deacetylase"/>
    <property type="match status" value="1"/>
</dbReference>
<dbReference type="GO" id="GO:0031507">
    <property type="term" value="P:heterochromatin formation"/>
    <property type="evidence" value="ECO:0007669"/>
    <property type="project" value="TreeGrafter"/>
</dbReference>
<dbReference type="Pfam" id="PF00850">
    <property type="entry name" value="Hist_deacetyl"/>
    <property type="match status" value="1"/>
</dbReference>
<evidence type="ECO:0000256" key="1">
    <source>
        <dbReference type="SAM" id="MobiDB-lite"/>
    </source>
</evidence>
<accession>A0A811ZCB5</accession>